<dbReference type="InterPro" id="IPR036388">
    <property type="entry name" value="WH-like_DNA-bd_sf"/>
</dbReference>
<dbReference type="GO" id="GO:0003700">
    <property type="term" value="F:DNA-binding transcription factor activity"/>
    <property type="evidence" value="ECO:0007669"/>
    <property type="project" value="InterPro"/>
</dbReference>
<dbReference type="InterPro" id="IPR011991">
    <property type="entry name" value="ArsR-like_HTH"/>
</dbReference>
<dbReference type="SMART" id="SM00418">
    <property type="entry name" value="HTH_ARSR"/>
    <property type="match status" value="1"/>
</dbReference>
<protein>
    <submittedName>
        <fullName evidence="5">ArsR family transcriptional regulator</fullName>
    </submittedName>
</protein>
<evidence type="ECO:0000256" key="2">
    <source>
        <dbReference type="ARBA" id="ARBA00023125"/>
    </source>
</evidence>
<feature type="domain" description="HTH arsR-type" evidence="4">
    <location>
        <begin position="1"/>
        <end position="91"/>
    </location>
</feature>
<keyword evidence="3" id="KW-0804">Transcription</keyword>
<organism evidence="5 6">
    <name type="scientific">Litoreibacter ponti</name>
    <dbReference type="NCBI Taxonomy" id="1510457"/>
    <lineage>
        <taxon>Bacteria</taxon>
        <taxon>Pseudomonadati</taxon>
        <taxon>Pseudomonadota</taxon>
        <taxon>Alphaproteobacteria</taxon>
        <taxon>Rhodobacterales</taxon>
        <taxon>Roseobacteraceae</taxon>
        <taxon>Litoreibacter</taxon>
    </lineage>
</organism>
<accession>A0A2T6BE30</accession>
<keyword evidence="2" id="KW-0238">DNA-binding</keyword>
<dbReference type="InterPro" id="IPR051081">
    <property type="entry name" value="HTH_MetalResp_TranReg"/>
</dbReference>
<dbReference type="Pfam" id="PF12840">
    <property type="entry name" value="HTH_20"/>
    <property type="match status" value="1"/>
</dbReference>
<evidence type="ECO:0000313" key="5">
    <source>
        <dbReference type="EMBL" id="PTX54323.1"/>
    </source>
</evidence>
<dbReference type="AlphaFoldDB" id="A0A2T6BE30"/>
<dbReference type="RefSeq" id="WP_107846672.1">
    <property type="nucleotide sequence ID" value="NZ_QBKS01000002.1"/>
</dbReference>
<comment type="caution">
    <text evidence="5">The sequence shown here is derived from an EMBL/GenBank/DDBJ whole genome shotgun (WGS) entry which is preliminary data.</text>
</comment>
<dbReference type="PROSITE" id="PS50987">
    <property type="entry name" value="HTH_ARSR_2"/>
    <property type="match status" value="1"/>
</dbReference>
<dbReference type="OrthoDB" id="9790747at2"/>
<dbReference type="PANTHER" id="PTHR33154">
    <property type="entry name" value="TRANSCRIPTIONAL REGULATOR, ARSR FAMILY"/>
    <property type="match status" value="1"/>
</dbReference>
<name>A0A2T6BE30_9RHOB</name>
<evidence type="ECO:0000256" key="1">
    <source>
        <dbReference type="ARBA" id="ARBA00023015"/>
    </source>
</evidence>
<keyword evidence="1" id="KW-0805">Transcription regulation</keyword>
<evidence type="ECO:0000259" key="4">
    <source>
        <dbReference type="PROSITE" id="PS50987"/>
    </source>
</evidence>
<dbReference type="SUPFAM" id="SSF46785">
    <property type="entry name" value="Winged helix' DNA-binding domain"/>
    <property type="match status" value="1"/>
</dbReference>
<dbReference type="Proteomes" id="UP000243978">
    <property type="component" value="Unassembled WGS sequence"/>
</dbReference>
<dbReference type="PANTHER" id="PTHR33154:SF33">
    <property type="entry name" value="TRANSCRIPTIONAL REPRESSOR SDPR"/>
    <property type="match status" value="1"/>
</dbReference>
<keyword evidence="6" id="KW-1185">Reference proteome</keyword>
<reference evidence="5 6" key="1">
    <citation type="submission" date="2018-04" db="EMBL/GenBank/DDBJ databases">
        <title>Genomic Encyclopedia of Archaeal and Bacterial Type Strains, Phase II (KMG-II): from individual species to whole genera.</title>
        <authorList>
            <person name="Goeker M."/>
        </authorList>
    </citation>
    <scope>NUCLEOTIDE SEQUENCE [LARGE SCALE GENOMIC DNA]</scope>
    <source>
        <strain evidence="5 6">DSM 100977</strain>
    </source>
</reference>
<sequence length="98" mass="10720">MANHSLDALFSALADPTRRAVLEALAHGPAPIKTLSDQHDMTLPSFLKHLRVMENGGLITTRKEGRQRICHMAPNALIPLQGWLEWQRSVQDAATGGA</sequence>
<evidence type="ECO:0000256" key="3">
    <source>
        <dbReference type="ARBA" id="ARBA00023163"/>
    </source>
</evidence>
<dbReference type="InterPro" id="IPR001845">
    <property type="entry name" value="HTH_ArsR_DNA-bd_dom"/>
</dbReference>
<dbReference type="CDD" id="cd00090">
    <property type="entry name" value="HTH_ARSR"/>
    <property type="match status" value="1"/>
</dbReference>
<dbReference type="InterPro" id="IPR036390">
    <property type="entry name" value="WH_DNA-bd_sf"/>
</dbReference>
<evidence type="ECO:0000313" key="6">
    <source>
        <dbReference type="Proteomes" id="UP000243978"/>
    </source>
</evidence>
<dbReference type="NCBIfam" id="NF033788">
    <property type="entry name" value="HTH_metalloreg"/>
    <property type="match status" value="1"/>
</dbReference>
<dbReference type="Gene3D" id="1.10.10.10">
    <property type="entry name" value="Winged helix-like DNA-binding domain superfamily/Winged helix DNA-binding domain"/>
    <property type="match status" value="1"/>
</dbReference>
<dbReference type="GO" id="GO:0003677">
    <property type="term" value="F:DNA binding"/>
    <property type="evidence" value="ECO:0007669"/>
    <property type="project" value="UniProtKB-KW"/>
</dbReference>
<proteinExistence type="predicted"/>
<dbReference type="EMBL" id="QBKS01000002">
    <property type="protein sequence ID" value="PTX54323.1"/>
    <property type="molecule type" value="Genomic_DNA"/>
</dbReference>
<gene>
    <name evidence="5" type="ORF">C8N43_3137</name>
</gene>